<evidence type="ECO:0000256" key="1">
    <source>
        <dbReference type="ARBA" id="ARBA00022679"/>
    </source>
</evidence>
<dbReference type="AlphaFoldDB" id="A0A0W0CM00"/>
<dbReference type="GO" id="GO:0032259">
    <property type="term" value="P:methylation"/>
    <property type="evidence" value="ECO:0007669"/>
    <property type="project" value="UniProtKB-KW"/>
</dbReference>
<reference evidence="2 3" key="1">
    <citation type="submission" date="2015-10" db="EMBL/GenBank/DDBJ databases">
        <title>Draft genomes sequences of Candida glabrata isolates 1A, 1B, 2A, 2B, 3A and 3B.</title>
        <authorList>
            <person name="Haavelsrud O.E."/>
            <person name="Gaustad P."/>
        </authorList>
    </citation>
    <scope>NUCLEOTIDE SEQUENCE [LARGE SCALE GENOMIC DNA]</scope>
    <source>
        <strain evidence="2">910700640</strain>
    </source>
</reference>
<gene>
    <name evidence="2" type="ORF">AO440_003881</name>
</gene>
<protein>
    <submittedName>
        <fullName evidence="2">Protein-lysine N-methyltransferase EFM3</fullName>
    </submittedName>
</protein>
<dbReference type="Pfam" id="PF10294">
    <property type="entry name" value="Methyltransf_16"/>
    <property type="match status" value="1"/>
</dbReference>
<dbReference type="Gene3D" id="3.40.50.150">
    <property type="entry name" value="Vaccinia Virus protein VP39"/>
    <property type="match status" value="1"/>
</dbReference>
<dbReference type="VEuPathDB" id="FungiDB:GWK60_M00473"/>
<keyword evidence="2" id="KW-0489">Methyltransferase</keyword>
<dbReference type="VEuPathDB" id="FungiDB:B1J91_M00572g"/>
<dbReference type="InterPro" id="IPR019410">
    <property type="entry name" value="Methyltransf_16"/>
</dbReference>
<dbReference type="PANTHER" id="PTHR14614:SF130">
    <property type="entry name" value="PROTEIN-LYSINE N-METHYLTRANSFERASE EEF2KMT"/>
    <property type="match status" value="1"/>
</dbReference>
<evidence type="ECO:0000313" key="2">
    <source>
        <dbReference type="EMBL" id="KTB08007.1"/>
    </source>
</evidence>
<organism evidence="2 3">
    <name type="scientific">Candida glabrata</name>
    <name type="common">Yeast</name>
    <name type="synonym">Torulopsis glabrata</name>
    <dbReference type="NCBI Taxonomy" id="5478"/>
    <lineage>
        <taxon>Eukaryota</taxon>
        <taxon>Fungi</taxon>
        <taxon>Dikarya</taxon>
        <taxon>Ascomycota</taxon>
        <taxon>Saccharomycotina</taxon>
        <taxon>Saccharomycetes</taxon>
        <taxon>Saccharomycetales</taxon>
        <taxon>Saccharomycetaceae</taxon>
        <taxon>Nakaseomyces</taxon>
    </lineage>
</organism>
<comment type="caution">
    <text evidence="2">The sequence shown here is derived from an EMBL/GenBank/DDBJ whole genome shotgun (WGS) entry which is preliminary data.</text>
</comment>
<dbReference type="Proteomes" id="UP000054886">
    <property type="component" value="Unassembled WGS sequence"/>
</dbReference>
<dbReference type="PhylomeDB" id="A0A0W0CM00"/>
<sequence>MDKSGELLLRRCPVERLVDELQEGKLLRLCDEENGFRKVLMEEVKPVNNNYCKKVLREIVDRLDRTAGQLPEDVYESWEWAYEVYFDMLNDVQDELAMDEADNDVIMYKFSEQYKVNIAETPRTIANGSTGNRTWEAAVYLGLYLIDQCASNVVAAPSRILELGSGTGLVSLLYQQLYPFDKLTMTDGDWDVVRKRIPGNLSLNDLKPGLEVKQLVWGPRDANSGDNQWDYDLILGSDLTYDDRILEPLCQALQWLLKTDGSNEALLGATVRNEATTALFEKYMREYKLQYEVITETTDEDFERLEEITFTRPIAPIRIYRINNAKI</sequence>
<evidence type="ECO:0000313" key="3">
    <source>
        <dbReference type="Proteomes" id="UP000054886"/>
    </source>
</evidence>
<name>A0A0W0CM00_CANGB</name>
<accession>A0A0W0CM00</accession>
<proteinExistence type="predicted"/>
<dbReference type="GO" id="GO:0016279">
    <property type="term" value="F:protein-lysine N-methyltransferase activity"/>
    <property type="evidence" value="ECO:0007669"/>
    <property type="project" value="EnsemblFungi"/>
</dbReference>
<dbReference type="VEuPathDB" id="FungiDB:GVI51_M00473"/>
<dbReference type="InterPro" id="IPR029063">
    <property type="entry name" value="SAM-dependent_MTases_sf"/>
</dbReference>
<dbReference type="PANTHER" id="PTHR14614">
    <property type="entry name" value="HEPATOCELLULAR CARCINOMA-ASSOCIATED ANTIGEN"/>
    <property type="match status" value="1"/>
</dbReference>
<dbReference type="SUPFAM" id="SSF53335">
    <property type="entry name" value="S-adenosyl-L-methionine-dependent methyltransferases"/>
    <property type="match status" value="1"/>
</dbReference>
<dbReference type="EMBL" id="LLZZ01000106">
    <property type="protein sequence ID" value="KTB08007.1"/>
    <property type="molecule type" value="Genomic_DNA"/>
</dbReference>
<dbReference type="OMA" id="MYVTDGD"/>
<dbReference type="GO" id="GO:0005737">
    <property type="term" value="C:cytoplasm"/>
    <property type="evidence" value="ECO:0007669"/>
    <property type="project" value="TreeGrafter"/>
</dbReference>
<keyword evidence="1 2" id="KW-0808">Transferase</keyword>
<dbReference type="VEuPathDB" id="FungiDB:CAGL0M00572g"/>